<dbReference type="Proteomes" id="UP000238916">
    <property type="component" value="Unassembled WGS sequence"/>
</dbReference>
<feature type="transmembrane region" description="Helical" evidence="1">
    <location>
        <begin position="420"/>
        <end position="447"/>
    </location>
</feature>
<dbReference type="InterPro" id="IPR007484">
    <property type="entry name" value="Peptidase_M28"/>
</dbReference>
<dbReference type="GO" id="GO:0004177">
    <property type="term" value="F:aminopeptidase activity"/>
    <property type="evidence" value="ECO:0007669"/>
    <property type="project" value="UniProtKB-KW"/>
</dbReference>
<dbReference type="InterPro" id="IPR045175">
    <property type="entry name" value="M28_fam"/>
</dbReference>
<feature type="transmembrane region" description="Helical" evidence="1">
    <location>
        <begin position="345"/>
        <end position="370"/>
    </location>
</feature>
<dbReference type="PANTHER" id="PTHR12147">
    <property type="entry name" value="METALLOPEPTIDASE M28 FAMILY MEMBER"/>
    <property type="match status" value="1"/>
</dbReference>
<evidence type="ECO:0000313" key="3">
    <source>
        <dbReference type="EMBL" id="SPF55421.1"/>
    </source>
</evidence>
<dbReference type="GO" id="GO:0008235">
    <property type="term" value="F:metalloexopeptidase activity"/>
    <property type="evidence" value="ECO:0007669"/>
    <property type="project" value="InterPro"/>
</dbReference>
<keyword evidence="1" id="KW-0812">Transmembrane</keyword>
<reference evidence="4" key="1">
    <citation type="submission" date="2018-02" db="EMBL/GenBank/DDBJ databases">
        <authorList>
            <person name="Hausmann B."/>
        </authorList>
    </citation>
    <scope>NUCLEOTIDE SEQUENCE [LARGE SCALE GENOMIC DNA]</scope>
    <source>
        <strain evidence="4">Peat soil MAG SbF1</strain>
    </source>
</reference>
<dbReference type="GO" id="GO:0006508">
    <property type="term" value="P:proteolysis"/>
    <property type="evidence" value="ECO:0007669"/>
    <property type="project" value="InterPro"/>
</dbReference>
<dbReference type="AlphaFoldDB" id="A0A2U3LU57"/>
<dbReference type="Pfam" id="PF04389">
    <property type="entry name" value="Peptidase_M28"/>
    <property type="match status" value="1"/>
</dbReference>
<keyword evidence="3" id="KW-0645">Protease</keyword>
<keyword evidence="3" id="KW-0378">Hydrolase</keyword>
<dbReference type="PANTHER" id="PTHR12147:SF26">
    <property type="entry name" value="PEPTIDASE M28 DOMAIN-CONTAINING PROTEIN"/>
    <property type="match status" value="1"/>
</dbReference>
<feature type="transmembrane region" description="Helical" evidence="1">
    <location>
        <begin position="459"/>
        <end position="480"/>
    </location>
</feature>
<feature type="domain" description="Peptidase M28" evidence="2">
    <location>
        <begin position="126"/>
        <end position="317"/>
    </location>
</feature>
<feature type="transmembrane region" description="Helical" evidence="1">
    <location>
        <begin position="21"/>
        <end position="38"/>
    </location>
</feature>
<dbReference type="SUPFAM" id="SSF53187">
    <property type="entry name" value="Zn-dependent exopeptidases"/>
    <property type="match status" value="1"/>
</dbReference>
<accession>A0A2U3LU57</accession>
<gene>
    <name evidence="3" type="ORF">SBF1_820021</name>
</gene>
<feature type="transmembrane region" description="Helical" evidence="1">
    <location>
        <begin position="486"/>
        <end position="515"/>
    </location>
</feature>
<sequence length="782" mass="88085">MGKMNYHLERVEGMKTFKSSVVVMAILSLIAMSGLLYAKANLTSIPNDSTTGFSATMAYEHVKYLVQKIGPRPAGSKAEVKASQYISYVLNQNGWKVHEQPFSKVVVREASVLQREQEVELISSQNIIAELPGTSPDTIVIGAHYDSANLNAPGAVDNASGVGVLLELARVLSKEPHEATYQLIFFGAEESGLLGSKFYTSQADLSAVRWMLNVDMVGTPLEIDVAGKKSAPPELIKQVVALANESHIPFHLSRDATLMTRDSSQGGASDFSSFLDQGIPAVGLGIFGRPEGYFHRPEDRLDYVSLEEMQKVGDYTHRLLTNVKLEKQGPSVWDELYLTFQMGKYVFILPSFGIRIFTLLTFLFTSVLLLKYIRKDKEEDKLNWKKALRILGVPLLMSLIVIGLSGIGENLWSLIKQVQLLYYAYPALFVVARIGIALGIFIVLAGWLYKLPLERNPRLYWFVGVILLFGVSIVLALIRIDLAFPFVFWLLCLDLQYFLPNIILVLVGPYFIYWLHFELLNSHQWISFYEAIHKYFLIFLGIYSLLLVPFLLAALQVALSKTHLSKTLLFHLRKPALVVTSLIVLALGLVPIHTRDYPQVVTVREEWTGSKDGVVHIFSDERLPPQLVKDLDGGQEGKSQFLPILNEKTPLSVDTSVTEKNKNSQRFLDISLKLHYTNEPYLIRLRLESASPFEVQTDEFLPMSKLPRKLQLKGVQLPTGKYSIILQRTPPQKNVIHLSVETQGVMMCSIEATFPDPSPRIQIQHELISVDYLIQFKESYDF</sequence>
<protein>
    <submittedName>
        <fullName evidence="3">M42 glutamyl aminopeptidase family protein</fullName>
    </submittedName>
</protein>
<keyword evidence="1" id="KW-1133">Transmembrane helix</keyword>
<evidence type="ECO:0000259" key="2">
    <source>
        <dbReference type="Pfam" id="PF04389"/>
    </source>
</evidence>
<evidence type="ECO:0000313" key="4">
    <source>
        <dbReference type="Proteomes" id="UP000238916"/>
    </source>
</evidence>
<dbReference type="Gene3D" id="3.40.630.10">
    <property type="entry name" value="Zn peptidases"/>
    <property type="match status" value="1"/>
</dbReference>
<feature type="transmembrane region" description="Helical" evidence="1">
    <location>
        <begin position="390"/>
        <end position="408"/>
    </location>
</feature>
<proteinExistence type="predicted"/>
<feature type="transmembrane region" description="Helical" evidence="1">
    <location>
        <begin position="575"/>
        <end position="594"/>
    </location>
</feature>
<dbReference type="EMBL" id="OMOF01000801">
    <property type="protein sequence ID" value="SPF55421.1"/>
    <property type="molecule type" value="Genomic_DNA"/>
</dbReference>
<feature type="transmembrane region" description="Helical" evidence="1">
    <location>
        <begin position="535"/>
        <end position="555"/>
    </location>
</feature>
<evidence type="ECO:0000256" key="1">
    <source>
        <dbReference type="SAM" id="Phobius"/>
    </source>
</evidence>
<name>A0A2U3LU57_9FIRM</name>
<keyword evidence="1" id="KW-0472">Membrane</keyword>
<keyword evidence="3" id="KW-0031">Aminopeptidase</keyword>
<organism evidence="3 4">
    <name type="scientific">Candidatus Desulfosporosinus infrequens</name>
    <dbReference type="NCBI Taxonomy" id="2043169"/>
    <lineage>
        <taxon>Bacteria</taxon>
        <taxon>Bacillati</taxon>
        <taxon>Bacillota</taxon>
        <taxon>Clostridia</taxon>
        <taxon>Eubacteriales</taxon>
        <taxon>Desulfitobacteriaceae</taxon>
        <taxon>Desulfosporosinus</taxon>
    </lineage>
</organism>